<protein>
    <recommendedName>
        <fullName evidence="5">nitric-oxide synthase (NADPH)</fullName>
        <ecNumber evidence="5">1.14.13.39</ecNumber>
    </recommendedName>
</protein>
<evidence type="ECO:0000256" key="5">
    <source>
        <dbReference type="ARBA" id="ARBA00012989"/>
    </source>
</evidence>
<proteinExistence type="inferred from homology"/>
<keyword evidence="19" id="KW-1185">Reference proteome</keyword>
<name>E9G5S1_DAPPU</name>
<dbReference type="EMBL" id="GL732533">
    <property type="protein sequence ID" value="EFX84813.1"/>
    <property type="molecule type" value="Genomic_DNA"/>
</dbReference>
<dbReference type="GO" id="GO:0006527">
    <property type="term" value="P:L-arginine catabolic process"/>
    <property type="evidence" value="ECO:0000318"/>
    <property type="project" value="GO_Central"/>
</dbReference>
<dbReference type="InterPro" id="IPR017927">
    <property type="entry name" value="FAD-bd_FR_type"/>
</dbReference>
<dbReference type="STRING" id="6669.E9G5S1"/>
<dbReference type="Gene3D" id="3.90.340.10">
    <property type="entry name" value="Nitric Oxide Synthase, Chain A, domain 1"/>
    <property type="match status" value="1"/>
</dbReference>
<comment type="cofactor">
    <cofactor evidence="3">
        <name>FAD</name>
        <dbReference type="ChEBI" id="CHEBI:57692"/>
    </cofactor>
</comment>
<dbReference type="FunFam" id="1.20.990.10:FF:000002">
    <property type="entry name" value="Nitric oxide synthase"/>
    <property type="match status" value="1"/>
</dbReference>
<dbReference type="PhylomeDB" id="E9G5S1"/>
<dbReference type="InterPro" id="IPR008254">
    <property type="entry name" value="Flavodoxin/NO_synth"/>
</dbReference>
<feature type="domain" description="FAD-binding FR-type" evidence="17">
    <location>
        <begin position="495"/>
        <end position="763"/>
    </location>
</feature>
<evidence type="ECO:0000313" key="18">
    <source>
        <dbReference type="EMBL" id="EFX84813.1"/>
    </source>
</evidence>
<evidence type="ECO:0000256" key="2">
    <source>
        <dbReference type="ARBA" id="ARBA00001970"/>
    </source>
</evidence>
<dbReference type="PRINTS" id="PR00371">
    <property type="entry name" value="FPNCR"/>
</dbReference>
<evidence type="ECO:0000256" key="14">
    <source>
        <dbReference type="ARBA" id="ARBA00023004"/>
    </source>
</evidence>
<evidence type="ECO:0000313" key="19">
    <source>
        <dbReference type="Proteomes" id="UP000000305"/>
    </source>
</evidence>
<dbReference type="Proteomes" id="UP000000305">
    <property type="component" value="Unassembled WGS sequence"/>
</dbReference>
<dbReference type="InterPro" id="IPR012144">
    <property type="entry name" value="NOS_euk"/>
</dbReference>
<dbReference type="InterPro" id="IPR004030">
    <property type="entry name" value="NOS_N"/>
</dbReference>
<dbReference type="GO" id="GO:0005829">
    <property type="term" value="C:cytosol"/>
    <property type="evidence" value="ECO:0000318"/>
    <property type="project" value="GO_Central"/>
</dbReference>
<sequence>MWLEDRRGVELRNHTTGEVSVDKLFHETICEGPCSGEEVCVGSRMVPRQVPANYKRPKDKILQQAKEFLDGYFRASKKFASEEHIVRLLQVHKDIENHGKYDLTYDELVHGCGMAWRNAPRCVARVQWQSLKVFDARHVQTAQEMFDSLVEHIKYATNQGRLRSVITVFPPRTDGQLDFRIWNSQLISYAGYRNPDGTIQGDPSNVQFTELCLSLGWDRQERTQFDILPLVLQAKGLAPQVFLLPDDIVLQVPLVHPSLPWFGELGLRWYALPAVANMLFDCGGIQFPAAPFNGWYMSTEIGSRDLCDPQRYNRPKVVVLFASQSGRAENFATKAFVKFKSLFQANLYCMADFDTKKLQDQQAIIVVASTFGDGEAPNNGEEFKTNLIKMHKENFKFRHINNQLPCFAVLGLGSTSYHQFCAFGKFVDVTFKELGGTRLLPLACADELNNQEKTVQTWLSDITTALCKQFLIEGNYNNFINEESSADQPSVHFSARFITSSQEEKEDVLHVLSSVHQKEVSLVRISGKTLIGDPARPNRDGHATILLQLNTLNPETLKYKPGDHLAVFPRNNRDMMQRFVLRLRNCPASKSATIQLQVQGPNGNRENWKRIPPCSFDNLLARFIDLTSPPSQTTLRLMASTAIDQKDKMRLEILAEDLAAYQKWVSSVNPNIVDVLEDFLSVDVDAAALISTLPIIQPRFYSISSSAVFAPTEIHLTASLVRYRTEADKGRLFHGLCTSYLEQTNRGDFIICYFKSNPSFHLPPYPLKPIICIAAGSGIAPLRGFWQQRHFEKGAFHHTFISKLWGNFSKRPVQQHQSTNQYGAIYMYYGCREKTSQPFRNELDTMMQHKVITKTFVAFSRETAKPKEYVQDLLWKDGARVSTQILNEGAYVYICGKTAMATQVEETIIRIIRQYGEMNHDEAEMVFRNLKAGGRYKTDIFGSK</sequence>
<dbReference type="InterPro" id="IPR003097">
    <property type="entry name" value="CysJ-like_FAD-binding"/>
</dbReference>
<dbReference type="HOGENOM" id="CLU_001570_16_0_1"/>
<dbReference type="Pfam" id="PF00667">
    <property type="entry name" value="FAD_binding_1"/>
    <property type="match status" value="1"/>
</dbReference>
<organism evidence="18 19">
    <name type="scientific">Daphnia pulex</name>
    <name type="common">Water flea</name>
    <dbReference type="NCBI Taxonomy" id="6669"/>
    <lineage>
        <taxon>Eukaryota</taxon>
        <taxon>Metazoa</taxon>
        <taxon>Ecdysozoa</taxon>
        <taxon>Arthropoda</taxon>
        <taxon>Crustacea</taxon>
        <taxon>Branchiopoda</taxon>
        <taxon>Diplostraca</taxon>
        <taxon>Cladocera</taxon>
        <taxon>Anomopoda</taxon>
        <taxon>Daphniidae</taxon>
        <taxon>Daphnia</taxon>
    </lineage>
</organism>
<keyword evidence="14 15" id="KW-0408">Iron</keyword>
<dbReference type="PRINTS" id="PR00369">
    <property type="entry name" value="FLAVODOXIN"/>
</dbReference>
<dbReference type="GO" id="GO:0050660">
    <property type="term" value="F:flavin adenine dinucleotide binding"/>
    <property type="evidence" value="ECO:0000318"/>
    <property type="project" value="GO_Central"/>
</dbReference>
<dbReference type="EC" id="1.14.13.39" evidence="5"/>
<evidence type="ECO:0000256" key="3">
    <source>
        <dbReference type="ARBA" id="ARBA00001974"/>
    </source>
</evidence>
<dbReference type="InterPro" id="IPR001709">
    <property type="entry name" value="Flavoprot_Pyr_Nucl_cyt_Rdtase"/>
</dbReference>
<dbReference type="PIRSF" id="PIRSF000333">
    <property type="entry name" value="NOS"/>
    <property type="match status" value="1"/>
</dbReference>
<evidence type="ECO:0000256" key="4">
    <source>
        <dbReference type="ARBA" id="ARBA00006267"/>
    </source>
</evidence>
<accession>E9G5S1</accession>
<evidence type="ECO:0000256" key="13">
    <source>
        <dbReference type="ARBA" id="ARBA00023002"/>
    </source>
</evidence>
<dbReference type="GO" id="GO:0006809">
    <property type="term" value="P:nitric oxide biosynthetic process"/>
    <property type="evidence" value="ECO:0000318"/>
    <property type="project" value="GO_Central"/>
</dbReference>
<dbReference type="SUPFAM" id="SSF52218">
    <property type="entry name" value="Flavoproteins"/>
    <property type="match status" value="1"/>
</dbReference>
<dbReference type="InterPro" id="IPR036119">
    <property type="entry name" value="NOS_N_sf"/>
</dbReference>
<keyword evidence="10" id="KW-0274">FAD</keyword>
<dbReference type="InterPro" id="IPR044944">
    <property type="entry name" value="NOS_dom_3"/>
</dbReference>
<dbReference type="InterPro" id="IPR050607">
    <property type="entry name" value="NOS"/>
</dbReference>
<feature type="binding site" description="axial binding residue" evidence="15">
    <location>
        <position position="122"/>
    </location>
    <ligand>
        <name>heme b</name>
        <dbReference type="ChEBI" id="CHEBI:60344"/>
    </ligand>
    <ligandPart>
        <name>Fe</name>
        <dbReference type="ChEBI" id="CHEBI:18248"/>
    </ligandPart>
</feature>
<keyword evidence="8" id="KW-0288">FMN</keyword>
<evidence type="ECO:0000256" key="10">
    <source>
        <dbReference type="ARBA" id="ARBA00022827"/>
    </source>
</evidence>
<reference evidence="18 19" key="1">
    <citation type="journal article" date="2011" name="Science">
        <title>The ecoresponsive genome of Daphnia pulex.</title>
        <authorList>
            <person name="Colbourne J.K."/>
            <person name="Pfrender M.E."/>
            <person name="Gilbert D."/>
            <person name="Thomas W.K."/>
            <person name="Tucker A."/>
            <person name="Oakley T.H."/>
            <person name="Tokishita S."/>
            <person name="Aerts A."/>
            <person name="Arnold G.J."/>
            <person name="Basu M.K."/>
            <person name="Bauer D.J."/>
            <person name="Caceres C.E."/>
            <person name="Carmel L."/>
            <person name="Casola C."/>
            <person name="Choi J.H."/>
            <person name="Detter J.C."/>
            <person name="Dong Q."/>
            <person name="Dusheyko S."/>
            <person name="Eads B.D."/>
            <person name="Frohlich T."/>
            <person name="Geiler-Samerotte K.A."/>
            <person name="Gerlach D."/>
            <person name="Hatcher P."/>
            <person name="Jogdeo S."/>
            <person name="Krijgsveld J."/>
            <person name="Kriventseva E.V."/>
            <person name="Kultz D."/>
            <person name="Laforsch C."/>
            <person name="Lindquist E."/>
            <person name="Lopez J."/>
            <person name="Manak J.R."/>
            <person name="Muller J."/>
            <person name="Pangilinan J."/>
            <person name="Patwardhan R.P."/>
            <person name="Pitluck S."/>
            <person name="Pritham E.J."/>
            <person name="Rechtsteiner A."/>
            <person name="Rho M."/>
            <person name="Rogozin I.B."/>
            <person name="Sakarya O."/>
            <person name="Salamov A."/>
            <person name="Schaack S."/>
            <person name="Shapiro H."/>
            <person name="Shiga Y."/>
            <person name="Skalitzky C."/>
            <person name="Smith Z."/>
            <person name="Souvorov A."/>
            <person name="Sung W."/>
            <person name="Tang Z."/>
            <person name="Tsuchiya D."/>
            <person name="Tu H."/>
            <person name="Vos H."/>
            <person name="Wang M."/>
            <person name="Wolf Y.I."/>
            <person name="Yamagata H."/>
            <person name="Yamada T."/>
            <person name="Ye Y."/>
            <person name="Shaw J.R."/>
            <person name="Andrews J."/>
            <person name="Crease T.J."/>
            <person name="Tang H."/>
            <person name="Lucas S.M."/>
            <person name="Robertson H.M."/>
            <person name="Bork P."/>
            <person name="Koonin E.V."/>
            <person name="Zdobnov E.M."/>
            <person name="Grigoriev I.V."/>
            <person name="Lynch M."/>
            <person name="Boore J.L."/>
        </authorList>
    </citation>
    <scope>NUCLEOTIDE SEQUENCE [LARGE SCALE GENOMIC DNA]</scope>
</reference>
<dbReference type="GO" id="GO:0007263">
    <property type="term" value="P:nitric oxide mediated signal transduction"/>
    <property type="evidence" value="ECO:0000318"/>
    <property type="project" value="GO_Central"/>
</dbReference>
<dbReference type="Pfam" id="PF00258">
    <property type="entry name" value="Flavodoxin_1"/>
    <property type="match status" value="1"/>
</dbReference>
<gene>
    <name evidence="18" type="ORF">DAPPUDRAFT_314346</name>
</gene>
<evidence type="ECO:0000256" key="11">
    <source>
        <dbReference type="ARBA" id="ARBA00022857"/>
    </source>
</evidence>
<dbReference type="InterPro" id="IPR029039">
    <property type="entry name" value="Flavoprotein-like_sf"/>
</dbReference>
<feature type="domain" description="Flavodoxin-like" evidence="16">
    <location>
        <begin position="317"/>
        <end position="463"/>
    </location>
</feature>
<keyword evidence="12" id="KW-0112">Calmodulin-binding</keyword>
<evidence type="ECO:0000256" key="7">
    <source>
        <dbReference type="ARBA" id="ARBA00022630"/>
    </source>
</evidence>
<dbReference type="Pfam" id="PF02898">
    <property type="entry name" value="NO_synthase"/>
    <property type="match status" value="1"/>
</dbReference>
<dbReference type="SUPFAM" id="SSF63380">
    <property type="entry name" value="Riboflavin synthase domain-like"/>
    <property type="match status" value="1"/>
</dbReference>
<dbReference type="InterPro" id="IPR001094">
    <property type="entry name" value="Flavdoxin-like"/>
</dbReference>
<evidence type="ECO:0000256" key="1">
    <source>
        <dbReference type="ARBA" id="ARBA00001917"/>
    </source>
</evidence>
<dbReference type="eggNOG" id="KOG1158">
    <property type="taxonomic scope" value="Eukaryota"/>
</dbReference>
<dbReference type="Gene3D" id="3.40.50.360">
    <property type="match status" value="1"/>
</dbReference>
<dbReference type="InParanoid" id="E9G5S1"/>
<evidence type="ECO:0000259" key="17">
    <source>
        <dbReference type="PROSITE" id="PS51384"/>
    </source>
</evidence>
<keyword evidence="9 15" id="KW-0479">Metal-binding</keyword>
<dbReference type="Gene3D" id="3.90.1230.10">
    <property type="entry name" value="Nitric Oxide Synthase, Chain A, domain 3"/>
    <property type="match status" value="1"/>
</dbReference>
<dbReference type="Gene3D" id="1.20.990.10">
    <property type="entry name" value="NADPH-cytochrome p450 Reductase, Chain A, domain 3"/>
    <property type="match status" value="1"/>
</dbReference>
<dbReference type="OrthoDB" id="1688044at2759"/>
<dbReference type="Gene3D" id="3.90.440.10">
    <property type="entry name" value="Nitric Oxide Synthase,Heme Domain,Chain A domain 2"/>
    <property type="match status" value="1"/>
</dbReference>
<dbReference type="InterPro" id="IPR023173">
    <property type="entry name" value="NADPH_Cyt_P450_Rdtase_alpha"/>
</dbReference>
<dbReference type="GO" id="GO:0032496">
    <property type="term" value="P:response to lipopolysaccharide"/>
    <property type="evidence" value="ECO:0000318"/>
    <property type="project" value="GO_Central"/>
</dbReference>
<comment type="cofactor">
    <cofactor evidence="1">
        <name>FMN</name>
        <dbReference type="ChEBI" id="CHEBI:58210"/>
    </cofactor>
</comment>
<dbReference type="Gene3D" id="2.40.30.10">
    <property type="entry name" value="Translation factors"/>
    <property type="match status" value="1"/>
</dbReference>
<dbReference type="GO" id="GO:0009725">
    <property type="term" value="P:response to hormone"/>
    <property type="evidence" value="ECO:0000318"/>
    <property type="project" value="GO_Central"/>
</dbReference>
<dbReference type="InterPro" id="IPR017938">
    <property type="entry name" value="Riboflavin_synthase-like_b-brl"/>
</dbReference>
<dbReference type="FunFam" id="3.90.440.10:FF:000001">
    <property type="entry name" value="Endothelial nitric oxide synthase"/>
    <property type="match status" value="1"/>
</dbReference>
<dbReference type="GO" id="GO:0004517">
    <property type="term" value="F:nitric-oxide synthase activity"/>
    <property type="evidence" value="ECO:0000318"/>
    <property type="project" value="GO_Central"/>
</dbReference>
<evidence type="ECO:0000256" key="8">
    <source>
        <dbReference type="ARBA" id="ARBA00022643"/>
    </source>
</evidence>
<dbReference type="InterPro" id="IPR044940">
    <property type="entry name" value="NOS_dom_2"/>
</dbReference>
<evidence type="ECO:0000259" key="16">
    <source>
        <dbReference type="PROSITE" id="PS50902"/>
    </source>
</evidence>
<dbReference type="GO" id="GO:0010181">
    <property type="term" value="F:FMN binding"/>
    <property type="evidence" value="ECO:0000318"/>
    <property type="project" value="GO_Central"/>
</dbReference>
<dbReference type="PANTHER" id="PTHR43410:SF1">
    <property type="entry name" value="NITRIC OXIDE SYNTHASE"/>
    <property type="match status" value="1"/>
</dbReference>
<evidence type="ECO:0000256" key="9">
    <source>
        <dbReference type="ARBA" id="ARBA00022723"/>
    </source>
</evidence>
<dbReference type="SUPFAM" id="SSF52343">
    <property type="entry name" value="Ferredoxin reductase-like, C-terminal NADP-linked domain"/>
    <property type="match status" value="1"/>
</dbReference>
<keyword evidence="11" id="KW-0521">NADP</keyword>
<dbReference type="InterPro" id="IPR039261">
    <property type="entry name" value="FNR_nucleotide-bd"/>
</dbReference>
<comment type="similarity">
    <text evidence="4">Belongs to the NOS family.</text>
</comment>
<evidence type="ECO:0000256" key="12">
    <source>
        <dbReference type="ARBA" id="ARBA00022860"/>
    </source>
</evidence>
<dbReference type="SUPFAM" id="SSF56512">
    <property type="entry name" value="Nitric oxide (NO) synthase oxygenase domain"/>
    <property type="match status" value="1"/>
</dbReference>
<dbReference type="GO" id="GO:0005886">
    <property type="term" value="C:plasma membrane"/>
    <property type="evidence" value="ECO:0000318"/>
    <property type="project" value="GO_Central"/>
</dbReference>
<dbReference type="FunFam" id="3.40.50.80:FF:000031">
    <property type="entry name" value="Bifunctional cytochrome P450/NADPH--P450 reductase"/>
    <property type="match status" value="1"/>
</dbReference>
<dbReference type="PANTHER" id="PTHR43410">
    <property type="entry name" value="NITRIC OXIDE SYNTHASE OXYGENASE"/>
    <property type="match status" value="1"/>
</dbReference>
<dbReference type="PROSITE" id="PS50902">
    <property type="entry name" value="FLAVODOXIN_LIKE"/>
    <property type="match status" value="1"/>
</dbReference>
<dbReference type="InterPro" id="IPR001433">
    <property type="entry name" value="OxRdtase_FAD/NAD-bd"/>
</dbReference>
<dbReference type="GO" id="GO:0005634">
    <property type="term" value="C:nucleus"/>
    <property type="evidence" value="ECO:0000318"/>
    <property type="project" value="GO_Central"/>
</dbReference>
<dbReference type="Gene3D" id="3.40.50.80">
    <property type="entry name" value="Nucleotide-binding domain of ferredoxin-NADP reductase (FNR) module"/>
    <property type="match status" value="1"/>
</dbReference>
<dbReference type="AlphaFoldDB" id="E9G5S1"/>
<dbReference type="GO" id="GO:0046872">
    <property type="term" value="F:metal ion binding"/>
    <property type="evidence" value="ECO:0007669"/>
    <property type="project" value="UniProtKB-KW"/>
</dbReference>
<dbReference type="Pfam" id="PF00175">
    <property type="entry name" value="NAD_binding_1"/>
    <property type="match status" value="1"/>
</dbReference>
<dbReference type="PROSITE" id="PS51384">
    <property type="entry name" value="FAD_FR"/>
    <property type="match status" value="1"/>
</dbReference>
<dbReference type="GO" id="GO:0050661">
    <property type="term" value="F:NADP binding"/>
    <property type="evidence" value="ECO:0007669"/>
    <property type="project" value="InterPro"/>
</dbReference>
<keyword evidence="7" id="KW-0285">Flavoprotein</keyword>
<dbReference type="InterPro" id="IPR044943">
    <property type="entry name" value="NOS_dom_1"/>
</dbReference>
<evidence type="ECO:0000256" key="15">
    <source>
        <dbReference type="PIRSR" id="PIRSR000333-1"/>
    </source>
</evidence>
<dbReference type="GO" id="GO:0005516">
    <property type="term" value="F:calmodulin binding"/>
    <property type="evidence" value="ECO:0007669"/>
    <property type="project" value="UniProtKB-KW"/>
</dbReference>
<dbReference type="OMA" id="HETICEG"/>
<keyword evidence="13" id="KW-0560">Oxidoreductase</keyword>
<dbReference type="GO" id="GO:0020037">
    <property type="term" value="F:heme binding"/>
    <property type="evidence" value="ECO:0007669"/>
    <property type="project" value="InterPro"/>
</dbReference>
<evidence type="ECO:0000256" key="6">
    <source>
        <dbReference type="ARBA" id="ARBA00022617"/>
    </source>
</evidence>
<keyword evidence="6 15" id="KW-0349">Heme</keyword>
<comment type="cofactor">
    <cofactor evidence="2">
        <name>heme b</name>
        <dbReference type="ChEBI" id="CHEBI:60344"/>
    </cofactor>
</comment>
<dbReference type="KEGG" id="dpx:DAPPUDRAFT_314346"/>